<evidence type="ECO:0000313" key="3">
    <source>
        <dbReference type="EMBL" id="KPI34924.1"/>
    </source>
</evidence>
<dbReference type="EMBL" id="LFJN01000047">
    <property type="protein sequence ID" value="KPI34924.1"/>
    <property type="molecule type" value="Genomic_DNA"/>
</dbReference>
<protein>
    <recommendedName>
        <fullName evidence="2">DUF7785 domain-containing protein</fullName>
    </recommendedName>
</protein>
<reference evidence="3 4" key="1">
    <citation type="submission" date="2015-06" db="EMBL/GenBank/DDBJ databases">
        <title>Draft genome of the ant-associated black yeast Phialophora attae CBS 131958.</title>
        <authorList>
            <person name="Moreno L.F."/>
            <person name="Stielow B.J."/>
            <person name="de Hoog S."/>
            <person name="Vicente V.A."/>
            <person name="Weiss V.A."/>
            <person name="de Vries M."/>
            <person name="Cruz L.M."/>
            <person name="Souza E.M."/>
        </authorList>
    </citation>
    <scope>NUCLEOTIDE SEQUENCE [LARGE SCALE GENOMIC DNA]</scope>
    <source>
        <strain evidence="3 4">CBS 131958</strain>
    </source>
</reference>
<dbReference type="Proteomes" id="UP000038010">
    <property type="component" value="Unassembled WGS sequence"/>
</dbReference>
<evidence type="ECO:0000256" key="1">
    <source>
        <dbReference type="SAM" id="MobiDB-lite"/>
    </source>
</evidence>
<feature type="region of interest" description="Disordered" evidence="1">
    <location>
        <begin position="512"/>
        <end position="667"/>
    </location>
</feature>
<evidence type="ECO:0000259" key="2">
    <source>
        <dbReference type="Pfam" id="PF25009"/>
    </source>
</evidence>
<keyword evidence="4" id="KW-1185">Reference proteome</keyword>
<feature type="compositionally biased region" description="Polar residues" evidence="1">
    <location>
        <begin position="512"/>
        <end position="588"/>
    </location>
</feature>
<accession>A0A0N1H1U0</accession>
<feature type="compositionally biased region" description="Low complexity" evidence="1">
    <location>
        <begin position="655"/>
        <end position="667"/>
    </location>
</feature>
<feature type="compositionally biased region" description="Low complexity" evidence="1">
    <location>
        <begin position="590"/>
        <end position="603"/>
    </location>
</feature>
<dbReference type="AlphaFoldDB" id="A0A0N1H1U0"/>
<organism evidence="3 4">
    <name type="scientific">Cyphellophora attinorum</name>
    <dbReference type="NCBI Taxonomy" id="1664694"/>
    <lineage>
        <taxon>Eukaryota</taxon>
        <taxon>Fungi</taxon>
        <taxon>Dikarya</taxon>
        <taxon>Ascomycota</taxon>
        <taxon>Pezizomycotina</taxon>
        <taxon>Eurotiomycetes</taxon>
        <taxon>Chaetothyriomycetidae</taxon>
        <taxon>Chaetothyriales</taxon>
        <taxon>Cyphellophoraceae</taxon>
        <taxon>Cyphellophora</taxon>
    </lineage>
</organism>
<dbReference type="InterPro" id="IPR056687">
    <property type="entry name" value="DUF7785"/>
</dbReference>
<comment type="caution">
    <text evidence="3">The sequence shown here is derived from an EMBL/GenBank/DDBJ whole genome shotgun (WGS) entry which is preliminary data.</text>
</comment>
<feature type="domain" description="DUF7785" evidence="2">
    <location>
        <begin position="351"/>
        <end position="433"/>
    </location>
</feature>
<name>A0A0N1H1U0_9EURO</name>
<dbReference type="OrthoDB" id="5354458at2759"/>
<dbReference type="STRING" id="1664694.A0A0N1H1U0"/>
<feature type="compositionally biased region" description="Basic and acidic residues" evidence="1">
    <location>
        <begin position="59"/>
        <end position="94"/>
    </location>
</feature>
<evidence type="ECO:0000313" key="4">
    <source>
        <dbReference type="Proteomes" id="UP000038010"/>
    </source>
</evidence>
<dbReference type="GeneID" id="28735776"/>
<dbReference type="Pfam" id="PF25009">
    <property type="entry name" value="DUF7785"/>
    <property type="match status" value="1"/>
</dbReference>
<feature type="region of interest" description="Disordered" evidence="1">
    <location>
        <begin position="1"/>
        <end position="99"/>
    </location>
</feature>
<dbReference type="RefSeq" id="XP_017994887.1">
    <property type="nucleotide sequence ID" value="XM_018143896.1"/>
</dbReference>
<sequence>MEPVNGDVPALQDTGSNLGKRKRSASPEKKIAVNGHAGNSIQHDHERVLDQVKGSESVLSREDADRPEAKRVRRASDTKDESSSGADSKSKESEDSPDQILILRSSTDKGVATLYSGLQTAAGTEAARKPIDGRSLPNGFDLARPAKIDPAFLAAPKQPRKFADVFGPHRNTKALEMPKGRPAVRSNVLGFSAEAFPERIAPLNRQDYRHQQLATATWVDYSRGHTLDELDASRKYRDKGVAANDFRAALIANDHSVNESNNNIALYKQAFSSFAPTTDSSLSLVNNEDRSRIWWRKQGSKQMKKIFTASYPDLDEPEPVKEQSAEDDFEGVLSYEPSTEELQLPERDDPTDIDDVLEEISELLETVHSYQRIRSLETRQSTDPSKPSGPEFDAFDVLRSQLAILVAAVPPFAVSKLDGDKLSDLNISTNIKVDSVDYKGTMQADDFTLAKYRSAQQAAAARLPQAVSHTPVARTTYGTQQQSTAAQFNSNLQAYAANLGIQAQHAQRQAQVYATPSSLQHRPSYASYQQSGSVTQGTTHAAQPTVQQFQRPPTATPANGYNGSWNTTKSAATGTPTPAGIQTPSQPGYAQRAAQKLQQQQQQTWYGGSQAYPTAGPVQQQQQHQLNGTNPGAMNASFPQFHPQRQYGAAQSYDQQQQPQQQQVQQR</sequence>
<dbReference type="VEuPathDB" id="FungiDB:AB675_3812"/>
<gene>
    <name evidence="3" type="ORF">AB675_3812</name>
</gene>
<proteinExistence type="predicted"/>